<feature type="compositionally biased region" description="Polar residues" evidence="4">
    <location>
        <begin position="1"/>
        <end position="19"/>
    </location>
</feature>
<gene>
    <name evidence="7" type="ORF">CONLIGDRAFT_456739</name>
</gene>
<dbReference type="InterPro" id="IPR057983">
    <property type="entry name" value="NAA35-like_N"/>
</dbReference>
<sequence>MESQGLHNVSQDGYNSYQLYDSEPPPPPQISSQGIIAFDITQRFLNAAKTLEPGTLVKDGYFSLMESVGSIEIMDPKMDSGCLAPGESLDEDYDVTKPLTADQALGIIDQLLCHEVSRGPAIVRCEEPNKKQMAWHLGYPLSQTLFTNVYIEALLMPFPQTINEAHFLRNGEGAVDYDAMNKNPVASILRAYCLGLLKSCHFVNERIKSEHYYEEEDFVTNTYHRSLLDHINLQDIRDALSNASLLTYKRRDLIPQDIAEALGYRLELREEFLRAIELAAENGQQPAALEAPWDHMEMLWEAINKSHSLGTPVPEAFSTKIQRKLASTMPPRPIVQLSFEEANSHFKRLFLDGKEVVKVLDFKDSQSLLNFVLLFQAKKPQPLVYIRTLLQSYLFRDMVILGTLSIRHVLDNDLSIVTMPCSRLLDPANDEIELPSDPRFTMAQQMELFRQRAAQSYLDIFRAFCQNRCRIRRTLCHSIQDWETVQVDAEEIDQQLQPYTQEVPVSWPRANSPPAQRLPLSSWAYLYKLRLMEWIVQLGFELDIYAPDELAGMYWYLSHLARTRAQHIERIKTFTIQIVADLERRSVTVSPEDQDKYDMSICYLHMALLDATVTRELADALSCLYTALLRLDLIVPPPRPCSTDELRYDIRMKPFAPIGLPELPSFETFTQATQQADVPTTKLLDIADEAVANAKKILEVLKKREPDAVFTHGSHDRWVAATANGQRSAIATGLAVMVLRKALKGAPDGKNLPFKVEFKAPDKRYHEFWNVPSLVPKK</sequence>
<dbReference type="InParanoid" id="A0A1J7JFF1"/>
<feature type="domain" description="NAA35-like N-terminal" evidence="5">
    <location>
        <begin position="53"/>
        <end position="117"/>
    </location>
</feature>
<evidence type="ECO:0000313" key="7">
    <source>
        <dbReference type="EMBL" id="OIW27980.1"/>
    </source>
</evidence>
<evidence type="ECO:0000259" key="6">
    <source>
        <dbReference type="Pfam" id="PF25789"/>
    </source>
</evidence>
<dbReference type="STRING" id="1408157.A0A1J7JFF1"/>
<feature type="domain" description="NAA35-like N-terminal" evidence="5">
    <location>
        <begin position="131"/>
        <end position="237"/>
    </location>
</feature>
<keyword evidence="3" id="KW-0963">Cytoplasm</keyword>
<keyword evidence="8" id="KW-1185">Reference proteome</keyword>
<protein>
    <submittedName>
        <fullName evidence="7">Mak10 subunit</fullName>
    </submittedName>
</protein>
<dbReference type="EMBL" id="KV875099">
    <property type="protein sequence ID" value="OIW27980.1"/>
    <property type="molecule type" value="Genomic_DNA"/>
</dbReference>
<dbReference type="Proteomes" id="UP000182658">
    <property type="component" value="Unassembled WGS sequence"/>
</dbReference>
<dbReference type="AlphaFoldDB" id="A0A1J7JFF1"/>
<evidence type="ECO:0000256" key="3">
    <source>
        <dbReference type="ARBA" id="ARBA00022490"/>
    </source>
</evidence>
<evidence type="ECO:0000313" key="8">
    <source>
        <dbReference type="Proteomes" id="UP000182658"/>
    </source>
</evidence>
<dbReference type="Pfam" id="PF04112">
    <property type="entry name" value="Mak10"/>
    <property type="match status" value="2"/>
</dbReference>
<dbReference type="GO" id="GO:0031417">
    <property type="term" value="C:NatC complex"/>
    <property type="evidence" value="ECO:0007669"/>
    <property type="project" value="InterPro"/>
</dbReference>
<evidence type="ECO:0000256" key="2">
    <source>
        <dbReference type="ARBA" id="ARBA00006289"/>
    </source>
</evidence>
<dbReference type="FunCoup" id="A0A1J7JFF1">
    <property type="interactions" value="591"/>
</dbReference>
<dbReference type="PANTHER" id="PTHR21373:SF0">
    <property type="entry name" value="N-ALPHA-ACETYLTRANSFERASE 35, NATC AUXILIARY SUBUNIT"/>
    <property type="match status" value="1"/>
</dbReference>
<comment type="subcellular location">
    <subcellularLocation>
        <location evidence="1">Cytoplasm</location>
    </subcellularLocation>
</comment>
<accession>A0A1J7JFF1</accession>
<dbReference type="PANTHER" id="PTHR21373">
    <property type="entry name" value="GLUCOSE REPRESSIBLE PROTEIN MAK10"/>
    <property type="match status" value="1"/>
</dbReference>
<evidence type="ECO:0000256" key="4">
    <source>
        <dbReference type="SAM" id="MobiDB-lite"/>
    </source>
</evidence>
<feature type="domain" description="NAA35-like TPR repeats" evidence="6">
    <location>
        <begin position="356"/>
        <end position="704"/>
    </location>
</feature>
<organism evidence="7 8">
    <name type="scientific">Coniochaeta ligniaria NRRL 30616</name>
    <dbReference type="NCBI Taxonomy" id="1408157"/>
    <lineage>
        <taxon>Eukaryota</taxon>
        <taxon>Fungi</taxon>
        <taxon>Dikarya</taxon>
        <taxon>Ascomycota</taxon>
        <taxon>Pezizomycotina</taxon>
        <taxon>Sordariomycetes</taxon>
        <taxon>Sordariomycetidae</taxon>
        <taxon>Coniochaetales</taxon>
        <taxon>Coniochaetaceae</taxon>
        <taxon>Coniochaeta</taxon>
    </lineage>
</organism>
<dbReference type="Pfam" id="PF25789">
    <property type="entry name" value="TPR_NAA35"/>
    <property type="match status" value="1"/>
</dbReference>
<name>A0A1J7JFF1_9PEZI</name>
<comment type="similarity">
    <text evidence="2">Belongs to the MAK10 family.</text>
</comment>
<reference evidence="7 8" key="1">
    <citation type="submission" date="2016-10" db="EMBL/GenBank/DDBJ databases">
        <title>Draft genome sequence of Coniochaeta ligniaria NRRL30616, a lignocellulolytic fungus for bioabatement of inhibitors in plant biomass hydrolysates.</title>
        <authorList>
            <consortium name="DOE Joint Genome Institute"/>
            <person name="Jimenez D.J."/>
            <person name="Hector R.E."/>
            <person name="Riley R."/>
            <person name="Sun H."/>
            <person name="Grigoriev I.V."/>
            <person name="Van Elsas J.D."/>
            <person name="Nichols N.N."/>
        </authorList>
    </citation>
    <scope>NUCLEOTIDE SEQUENCE [LARGE SCALE GENOMIC DNA]</scope>
    <source>
        <strain evidence="7 8">NRRL 30616</strain>
    </source>
</reference>
<dbReference type="InterPro" id="IPR057982">
    <property type="entry name" value="TPR_NAA35"/>
</dbReference>
<feature type="region of interest" description="Disordered" evidence="4">
    <location>
        <begin position="1"/>
        <end position="28"/>
    </location>
</feature>
<dbReference type="OrthoDB" id="269405at2759"/>
<evidence type="ECO:0000256" key="1">
    <source>
        <dbReference type="ARBA" id="ARBA00004496"/>
    </source>
</evidence>
<evidence type="ECO:0000259" key="5">
    <source>
        <dbReference type="Pfam" id="PF04112"/>
    </source>
</evidence>
<proteinExistence type="inferred from homology"/>
<dbReference type="InterPro" id="IPR007244">
    <property type="entry name" value="Naa35_N"/>
</dbReference>